<dbReference type="PROSITE" id="PS51257">
    <property type="entry name" value="PROKAR_LIPOPROTEIN"/>
    <property type="match status" value="1"/>
</dbReference>
<reference evidence="2" key="1">
    <citation type="submission" date="2021-01" db="EMBL/GenBank/DDBJ databases">
        <title>Marivirga aurantiaca sp. nov., isolated from intertidal surface sediments.</title>
        <authorList>
            <person name="Zhang M."/>
        </authorList>
    </citation>
    <scope>NUCLEOTIDE SEQUENCE</scope>
    <source>
        <strain evidence="2">S37H4</strain>
    </source>
</reference>
<keyword evidence="1" id="KW-1133">Transmembrane helix</keyword>
<evidence type="ECO:0000313" key="2">
    <source>
        <dbReference type="EMBL" id="MBK6264260.1"/>
    </source>
</evidence>
<gene>
    <name evidence="2" type="ORF">JKA74_04365</name>
</gene>
<dbReference type="Proteomes" id="UP000611723">
    <property type="component" value="Unassembled WGS sequence"/>
</dbReference>
<protein>
    <recommendedName>
        <fullName evidence="4">Phosphatidate cytidylyltransferase</fullName>
    </recommendedName>
</protein>
<proteinExistence type="predicted"/>
<evidence type="ECO:0000256" key="1">
    <source>
        <dbReference type="SAM" id="Phobius"/>
    </source>
</evidence>
<comment type="caution">
    <text evidence="2">The sequence shown here is derived from an EMBL/GenBank/DDBJ whole genome shotgun (WGS) entry which is preliminary data.</text>
</comment>
<keyword evidence="1" id="KW-0812">Transmembrane</keyword>
<accession>A0A934WWS5</accession>
<keyword evidence="1" id="KW-0472">Membrane</keyword>
<feature type="transmembrane region" description="Helical" evidence="1">
    <location>
        <begin position="31"/>
        <end position="51"/>
    </location>
</feature>
<dbReference type="RefSeq" id="WP_201429928.1">
    <property type="nucleotide sequence ID" value="NZ_JAEQBW010000001.1"/>
</dbReference>
<sequence>MKRLKFSQLMIFLLLLVTVTGCDLAAGIFEAGVWVGIIVVILVIALIIWVIKKIFD</sequence>
<keyword evidence="3" id="KW-1185">Reference proteome</keyword>
<evidence type="ECO:0000313" key="3">
    <source>
        <dbReference type="Proteomes" id="UP000611723"/>
    </source>
</evidence>
<dbReference type="EMBL" id="JAEQBW010000001">
    <property type="protein sequence ID" value="MBK6264260.1"/>
    <property type="molecule type" value="Genomic_DNA"/>
</dbReference>
<name>A0A934WWS5_9BACT</name>
<organism evidence="2 3">
    <name type="scientific">Marivirga aurantiaca</name>
    <dbReference type="NCBI Taxonomy" id="2802615"/>
    <lineage>
        <taxon>Bacteria</taxon>
        <taxon>Pseudomonadati</taxon>
        <taxon>Bacteroidota</taxon>
        <taxon>Cytophagia</taxon>
        <taxon>Cytophagales</taxon>
        <taxon>Marivirgaceae</taxon>
        <taxon>Marivirga</taxon>
    </lineage>
</organism>
<dbReference type="AlphaFoldDB" id="A0A934WWS5"/>
<evidence type="ECO:0008006" key="4">
    <source>
        <dbReference type="Google" id="ProtNLM"/>
    </source>
</evidence>